<dbReference type="InterPro" id="IPR050190">
    <property type="entry name" value="UPF0213_domain"/>
</dbReference>
<dbReference type="CDD" id="cd10456">
    <property type="entry name" value="GIY-YIG_UPF0213"/>
    <property type="match status" value="1"/>
</dbReference>
<evidence type="ECO:0000256" key="1">
    <source>
        <dbReference type="ARBA" id="ARBA00007435"/>
    </source>
</evidence>
<sequence>MKNYEKSISEDAIPSHKSHFVYILCCADNSLYTGYTTELLRRLRAHNEGKGAKYTRGRGPVAMLYWEEGTDRSWGLKREEAIKRLPRPKKEELIAAMLDHQDTACQKSMEGNEVTAGGRDSR</sequence>
<dbReference type="Proteomes" id="UP000319578">
    <property type="component" value="Unassembled WGS sequence"/>
</dbReference>
<dbReference type="PANTHER" id="PTHR34477:SF1">
    <property type="entry name" value="UPF0213 PROTEIN YHBQ"/>
    <property type="match status" value="1"/>
</dbReference>
<reference evidence="3 4" key="1">
    <citation type="submission" date="2019-06" db="EMBL/GenBank/DDBJ databases">
        <title>Whole genome shotgun sequence of Brevibacillus reuszeri NBRC 15719.</title>
        <authorList>
            <person name="Hosoyama A."/>
            <person name="Uohara A."/>
            <person name="Ohji S."/>
            <person name="Ichikawa N."/>
        </authorList>
    </citation>
    <scope>NUCLEOTIDE SEQUENCE [LARGE SCALE GENOMIC DNA]</scope>
    <source>
        <strain evidence="3 4">NBRC 15719</strain>
    </source>
</reference>
<protein>
    <recommendedName>
        <fullName evidence="2">GIY-YIG domain-containing protein</fullName>
    </recommendedName>
</protein>
<name>A0ABQ0TW17_9BACL</name>
<gene>
    <name evidence="3" type="ORF">BRE01_57680</name>
</gene>
<evidence type="ECO:0000313" key="4">
    <source>
        <dbReference type="Proteomes" id="UP000319578"/>
    </source>
</evidence>
<comment type="similarity">
    <text evidence="1">Belongs to the UPF0213 family.</text>
</comment>
<feature type="domain" description="GIY-YIG" evidence="2">
    <location>
        <begin position="17"/>
        <end position="92"/>
    </location>
</feature>
<dbReference type="PROSITE" id="PS50164">
    <property type="entry name" value="GIY_YIG"/>
    <property type="match status" value="1"/>
</dbReference>
<dbReference type="InterPro" id="IPR000305">
    <property type="entry name" value="GIY-YIG_endonuc"/>
</dbReference>
<dbReference type="PANTHER" id="PTHR34477">
    <property type="entry name" value="UPF0213 PROTEIN YHBQ"/>
    <property type="match status" value="1"/>
</dbReference>
<accession>A0ABQ0TW17</accession>
<dbReference type="Gene3D" id="3.40.1440.10">
    <property type="entry name" value="GIY-YIG endonuclease"/>
    <property type="match status" value="1"/>
</dbReference>
<proteinExistence type="inferred from homology"/>
<keyword evidence="4" id="KW-1185">Reference proteome</keyword>
<dbReference type="Pfam" id="PF01541">
    <property type="entry name" value="GIY-YIG"/>
    <property type="match status" value="1"/>
</dbReference>
<organism evidence="3 4">
    <name type="scientific">Brevibacillus reuszeri</name>
    <dbReference type="NCBI Taxonomy" id="54915"/>
    <lineage>
        <taxon>Bacteria</taxon>
        <taxon>Bacillati</taxon>
        <taxon>Bacillota</taxon>
        <taxon>Bacilli</taxon>
        <taxon>Bacillales</taxon>
        <taxon>Paenibacillaceae</taxon>
        <taxon>Brevibacillus</taxon>
    </lineage>
</organism>
<evidence type="ECO:0000313" key="3">
    <source>
        <dbReference type="EMBL" id="GED72066.1"/>
    </source>
</evidence>
<dbReference type="InterPro" id="IPR035901">
    <property type="entry name" value="GIY-YIG_endonuc_sf"/>
</dbReference>
<evidence type="ECO:0000259" key="2">
    <source>
        <dbReference type="PROSITE" id="PS50164"/>
    </source>
</evidence>
<dbReference type="SUPFAM" id="SSF82771">
    <property type="entry name" value="GIY-YIG endonuclease"/>
    <property type="match status" value="1"/>
</dbReference>
<comment type="caution">
    <text evidence="3">The sequence shown here is derived from an EMBL/GenBank/DDBJ whole genome shotgun (WGS) entry which is preliminary data.</text>
</comment>
<dbReference type="EMBL" id="BJON01000025">
    <property type="protein sequence ID" value="GED72066.1"/>
    <property type="molecule type" value="Genomic_DNA"/>
</dbReference>